<name>A0A2J8U4E9_PONAB</name>
<dbReference type="EMBL" id="NDHI03003470">
    <property type="protein sequence ID" value="PNJ40143.1"/>
    <property type="molecule type" value="Genomic_DNA"/>
</dbReference>
<organism evidence="2">
    <name type="scientific">Pongo abelii</name>
    <name type="common">Sumatran orangutan</name>
    <name type="synonym">Pongo pygmaeus abelii</name>
    <dbReference type="NCBI Taxonomy" id="9601"/>
    <lineage>
        <taxon>Eukaryota</taxon>
        <taxon>Metazoa</taxon>
        <taxon>Chordata</taxon>
        <taxon>Craniata</taxon>
        <taxon>Vertebrata</taxon>
        <taxon>Euteleostomi</taxon>
        <taxon>Mammalia</taxon>
        <taxon>Eutheria</taxon>
        <taxon>Euarchontoglires</taxon>
        <taxon>Primates</taxon>
        <taxon>Haplorrhini</taxon>
        <taxon>Catarrhini</taxon>
        <taxon>Hominidae</taxon>
        <taxon>Pongo</taxon>
    </lineage>
</organism>
<sequence>MDREARFPPQVDNWTSLRASGPLSPCSQAWARSDVRLAVAAFPLAGEIPSPSPPASHAARSRAPRDG</sequence>
<reference evidence="2" key="1">
    <citation type="submission" date="2017-12" db="EMBL/GenBank/DDBJ databases">
        <title>High-resolution comparative analysis of great ape genomes.</title>
        <authorList>
            <person name="Pollen A."/>
            <person name="Hastie A."/>
            <person name="Hormozdiari F."/>
            <person name="Dougherty M."/>
            <person name="Liu R."/>
            <person name="Chaisson M."/>
            <person name="Hoppe E."/>
            <person name="Hill C."/>
            <person name="Pang A."/>
            <person name="Hillier L."/>
            <person name="Baker C."/>
            <person name="Armstrong J."/>
            <person name="Shendure J."/>
            <person name="Paten B."/>
            <person name="Wilson R."/>
            <person name="Chao H."/>
            <person name="Schneider V."/>
            <person name="Ventura M."/>
            <person name="Kronenberg Z."/>
            <person name="Murali S."/>
            <person name="Gordon D."/>
            <person name="Cantsilieris S."/>
            <person name="Munson K."/>
            <person name="Nelson B."/>
            <person name="Raja A."/>
            <person name="Underwood J."/>
            <person name="Diekhans M."/>
            <person name="Fiddes I."/>
            <person name="Haussler D."/>
            <person name="Eichler E."/>
        </authorList>
    </citation>
    <scope>NUCLEOTIDE SEQUENCE [LARGE SCALE GENOMIC DNA]</scope>
    <source>
        <strain evidence="2">Susie</strain>
    </source>
</reference>
<protein>
    <submittedName>
        <fullName evidence="2">Uncharacterized protein</fullName>
    </submittedName>
</protein>
<dbReference type="AlphaFoldDB" id="A0A2J8U4E9"/>
<comment type="caution">
    <text evidence="2">The sequence shown here is derived from an EMBL/GenBank/DDBJ whole genome shotgun (WGS) entry which is preliminary data.</text>
</comment>
<accession>A0A2J8U4E9</accession>
<feature type="region of interest" description="Disordered" evidence="1">
    <location>
        <begin position="45"/>
        <end position="67"/>
    </location>
</feature>
<gene>
    <name evidence="2" type="ORF">CR201_G0030357</name>
</gene>
<proteinExistence type="predicted"/>
<evidence type="ECO:0000256" key="1">
    <source>
        <dbReference type="SAM" id="MobiDB-lite"/>
    </source>
</evidence>
<evidence type="ECO:0000313" key="2">
    <source>
        <dbReference type="EMBL" id="PNJ40143.1"/>
    </source>
</evidence>